<dbReference type="AlphaFoldDB" id="I4B2A3"/>
<evidence type="ECO:0000313" key="4">
    <source>
        <dbReference type="EMBL" id="AFM11410.1"/>
    </source>
</evidence>
<evidence type="ECO:0000259" key="3">
    <source>
        <dbReference type="PROSITE" id="PS51371"/>
    </source>
</evidence>
<dbReference type="PANTHER" id="PTHR48108">
    <property type="entry name" value="CBS DOMAIN-CONTAINING PROTEIN CBSX2, CHLOROPLASTIC"/>
    <property type="match status" value="1"/>
</dbReference>
<accession>I4B2A3</accession>
<dbReference type="RefSeq" id="WP_014801928.1">
    <property type="nucleotide sequence ID" value="NC_018020.1"/>
</dbReference>
<gene>
    <name evidence="4" type="ordered locus">Turpa_0759</name>
</gene>
<dbReference type="Pfam" id="PF00571">
    <property type="entry name" value="CBS"/>
    <property type="match status" value="2"/>
</dbReference>
<reference evidence="4 5" key="1">
    <citation type="submission" date="2012-06" db="EMBL/GenBank/DDBJ databases">
        <title>The complete chromosome of genome of Turneriella parva DSM 21527.</title>
        <authorList>
            <consortium name="US DOE Joint Genome Institute (JGI-PGF)"/>
            <person name="Lucas S."/>
            <person name="Han J."/>
            <person name="Lapidus A."/>
            <person name="Bruce D."/>
            <person name="Goodwin L."/>
            <person name="Pitluck S."/>
            <person name="Peters L."/>
            <person name="Kyrpides N."/>
            <person name="Mavromatis K."/>
            <person name="Ivanova N."/>
            <person name="Mikhailova N."/>
            <person name="Chertkov O."/>
            <person name="Detter J.C."/>
            <person name="Tapia R."/>
            <person name="Han C."/>
            <person name="Land M."/>
            <person name="Hauser L."/>
            <person name="Markowitz V."/>
            <person name="Cheng J.-F."/>
            <person name="Hugenholtz P."/>
            <person name="Woyke T."/>
            <person name="Wu D."/>
            <person name="Gronow S."/>
            <person name="Wellnitz S."/>
            <person name="Brambilla E."/>
            <person name="Klenk H.-P."/>
            <person name="Eisen J.A."/>
        </authorList>
    </citation>
    <scope>NUCLEOTIDE SEQUENCE [LARGE SCALE GENOMIC DNA]</scope>
    <source>
        <strain evidence="5">ATCC BAA-1111 / DSM 21527 / NCTC 11395 / H</strain>
    </source>
</reference>
<dbReference type="Gene3D" id="3.10.580.10">
    <property type="entry name" value="CBS-domain"/>
    <property type="match status" value="1"/>
</dbReference>
<keyword evidence="2" id="KW-0129">CBS domain</keyword>
<dbReference type="OrthoDB" id="9811720at2"/>
<dbReference type="EMBL" id="CP002959">
    <property type="protein sequence ID" value="AFM11410.1"/>
    <property type="molecule type" value="Genomic_DNA"/>
</dbReference>
<feature type="domain" description="CBS" evidence="3">
    <location>
        <begin position="87"/>
        <end position="143"/>
    </location>
</feature>
<evidence type="ECO:0000256" key="2">
    <source>
        <dbReference type="PROSITE-ProRule" id="PRU00703"/>
    </source>
</evidence>
<dbReference type="InterPro" id="IPR051462">
    <property type="entry name" value="CBS_domain-containing"/>
</dbReference>
<dbReference type="PANTHER" id="PTHR48108:SF26">
    <property type="entry name" value="CBS DOMAIN-CONTAINING PROTEIN DDB_G0289609"/>
    <property type="match status" value="1"/>
</dbReference>
<dbReference type="Proteomes" id="UP000006048">
    <property type="component" value="Chromosome"/>
</dbReference>
<dbReference type="SMART" id="SM00116">
    <property type="entry name" value="CBS"/>
    <property type="match status" value="2"/>
</dbReference>
<sequence>MRYSDTLTVGELMHRNVVTARAGDNVEATYTAMIAGRFRHMPVVDAKGKLLGILSDRDLRNVLVFINEADGKKSVVGDRQLTVEKVMTRDPMTVESEDSVRTVVKIMVKHKVGCLPVCDAAGVLQGLVTETDLLRLLEELLTTGAK</sequence>
<protein>
    <submittedName>
        <fullName evidence="4">Signal transduction protein with CBS domains</fullName>
    </submittedName>
</protein>
<evidence type="ECO:0000256" key="1">
    <source>
        <dbReference type="ARBA" id="ARBA00022737"/>
    </source>
</evidence>
<dbReference type="KEGG" id="tpx:Turpa_0759"/>
<dbReference type="STRING" id="869212.Turpa_0759"/>
<dbReference type="SUPFAM" id="SSF54631">
    <property type="entry name" value="CBS-domain pair"/>
    <property type="match status" value="1"/>
</dbReference>
<feature type="domain" description="CBS" evidence="3">
    <location>
        <begin position="13"/>
        <end position="71"/>
    </location>
</feature>
<dbReference type="InterPro" id="IPR046342">
    <property type="entry name" value="CBS_dom_sf"/>
</dbReference>
<dbReference type="InterPro" id="IPR000644">
    <property type="entry name" value="CBS_dom"/>
</dbReference>
<dbReference type="PROSITE" id="PS51371">
    <property type="entry name" value="CBS"/>
    <property type="match status" value="2"/>
</dbReference>
<evidence type="ECO:0000313" key="5">
    <source>
        <dbReference type="Proteomes" id="UP000006048"/>
    </source>
</evidence>
<dbReference type="HOGENOM" id="CLU_040681_9_1_12"/>
<dbReference type="PATRIC" id="fig|869212.3.peg.734"/>
<organism evidence="4 5">
    <name type="scientific">Turneriella parva (strain ATCC BAA-1111 / DSM 21527 / NCTC 11395 / H)</name>
    <name type="common">Leptospira parva</name>
    <dbReference type="NCBI Taxonomy" id="869212"/>
    <lineage>
        <taxon>Bacteria</taxon>
        <taxon>Pseudomonadati</taxon>
        <taxon>Spirochaetota</taxon>
        <taxon>Spirochaetia</taxon>
        <taxon>Leptospirales</taxon>
        <taxon>Leptospiraceae</taxon>
        <taxon>Turneriella</taxon>
    </lineage>
</organism>
<keyword evidence="1" id="KW-0677">Repeat</keyword>
<keyword evidence="5" id="KW-1185">Reference proteome</keyword>
<proteinExistence type="predicted"/>
<name>I4B2A3_TURPD</name>